<dbReference type="GO" id="GO:0009086">
    <property type="term" value="P:methionine biosynthetic process"/>
    <property type="evidence" value="ECO:0007669"/>
    <property type="project" value="UniProtKB-KW"/>
</dbReference>
<evidence type="ECO:0000256" key="10">
    <source>
        <dbReference type="ARBA" id="ARBA00034478"/>
    </source>
</evidence>
<evidence type="ECO:0000256" key="5">
    <source>
        <dbReference type="ARBA" id="ARBA00022630"/>
    </source>
</evidence>
<dbReference type="EC" id="1.5.1.54" evidence="12"/>
<dbReference type="UniPathway" id="UPA00193"/>
<comment type="similarity">
    <text evidence="3 12">Belongs to the methylenetetrahydrofolate reductase family.</text>
</comment>
<evidence type="ECO:0000256" key="3">
    <source>
        <dbReference type="ARBA" id="ARBA00006743"/>
    </source>
</evidence>
<keyword evidence="14" id="KW-1185">Reference proteome</keyword>
<reference evidence="13 14" key="1">
    <citation type="submission" date="2018-03" db="EMBL/GenBank/DDBJ databases">
        <title>Genomic Encyclopedia of Archaeal and Bacterial Type Strains, Phase II (KMG-II): from individual species to whole genera.</title>
        <authorList>
            <person name="Goeker M."/>
        </authorList>
    </citation>
    <scope>NUCLEOTIDE SEQUENCE [LARGE SCALE GENOMIC DNA]</scope>
    <source>
        <strain evidence="13 14">DSM 24859</strain>
    </source>
</reference>
<evidence type="ECO:0000256" key="8">
    <source>
        <dbReference type="ARBA" id="ARBA00023027"/>
    </source>
</evidence>
<proteinExistence type="inferred from homology"/>
<dbReference type="AlphaFoldDB" id="A0A2P8HSG9"/>
<gene>
    <name evidence="13" type="ORF">CLV51_101510</name>
</gene>
<evidence type="ECO:0000256" key="1">
    <source>
        <dbReference type="ARBA" id="ARBA00001974"/>
    </source>
</evidence>
<dbReference type="GO" id="GO:0071949">
    <property type="term" value="F:FAD binding"/>
    <property type="evidence" value="ECO:0007669"/>
    <property type="project" value="TreeGrafter"/>
</dbReference>
<comment type="cofactor">
    <cofactor evidence="1 12">
        <name>FAD</name>
        <dbReference type="ChEBI" id="CHEBI:57692"/>
    </cofactor>
</comment>
<dbReference type="Pfam" id="PF02219">
    <property type="entry name" value="MTHFR"/>
    <property type="match status" value="1"/>
</dbReference>
<dbReference type="FunFam" id="3.20.20.220:FF:000015">
    <property type="entry name" value="Methylenetetrahydrofolate reductase"/>
    <property type="match status" value="1"/>
</dbReference>
<dbReference type="EMBL" id="PYAW01000001">
    <property type="protein sequence ID" value="PSL49180.1"/>
    <property type="molecule type" value="Genomic_DNA"/>
</dbReference>
<dbReference type="Proteomes" id="UP000240971">
    <property type="component" value="Unassembled WGS sequence"/>
</dbReference>
<dbReference type="InterPro" id="IPR029041">
    <property type="entry name" value="FAD-linked_oxidoreductase-like"/>
</dbReference>
<evidence type="ECO:0000256" key="9">
    <source>
        <dbReference type="ARBA" id="ARBA00023167"/>
    </source>
</evidence>
<name>A0A2P8HSG9_CHINA</name>
<dbReference type="SUPFAM" id="SSF51730">
    <property type="entry name" value="FAD-linked oxidoreductase"/>
    <property type="match status" value="1"/>
</dbReference>
<organism evidence="13 14">
    <name type="scientific">Chitinophaga niastensis</name>
    <dbReference type="NCBI Taxonomy" id="536980"/>
    <lineage>
        <taxon>Bacteria</taxon>
        <taxon>Pseudomonadati</taxon>
        <taxon>Bacteroidota</taxon>
        <taxon>Chitinophagia</taxon>
        <taxon>Chitinophagales</taxon>
        <taxon>Chitinophagaceae</taxon>
        <taxon>Chitinophaga</taxon>
    </lineage>
</organism>
<dbReference type="GO" id="GO:0035999">
    <property type="term" value="P:tetrahydrofolate interconversion"/>
    <property type="evidence" value="ECO:0007669"/>
    <property type="project" value="UniProtKB-UniPathway"/>
</dbReference>
<keyword evidence="5 12" id="KW-0285">Flavoprotein</keyword>
<evidence type="ECO:0000256" key="11">
    <source>
        <dbReference type="ARBA" id="ARBA00048628"/>
    </source>
</evidence>
<accession>A0A2P8HSG9</accession>
<sequence length="344" mass="38989">MSYFCPRNFSGNKGLHQPAPFHKAYNFMKVTEHIARAKDTLISFEILPPLKGKSIESIYDHLDPLMEFKPSFINVTYHRSEHMFKKKADGAFEKVEIRKRPGTVGICAAIMNHYNIDAVPHLICGGFSREETENALIDLNFLGIDNVLVLRGDAPKNETFFEPDPHGHSYAIELLDQVVHMNNGVYLEDDLQSGVKTSFCIGVAGYPEKHFEAPNMQTDISHLKRKVENGADYIVTQMFFDNQKFFDFVNKCREMGITVPIIPGLKPLTSKKQMTILPRIFHVDIPSDLSSEIVKCKTDKDVELVGTEWLIAQSKELKAFGVPVLHYYTLGKPKVVRQAVEAIM</sequence>
<keyword evidence="9" id="KW-0486">Methionine biosynthesis</keyword>
<evidence type="ECO:0000256" key="7">
    <source>
        <dbReference type="ARBA" id="ARBA00023002"/>
    </source>
</evidence>
<keyword evidence="6 12" id="KW-0274">FAD</keyword>
<dbReference type="PANTHER" id="PTHR45754">
    <property type="entry name" value="METHYLENETETRAHYDROFOLATE REDUCTASE"/>
    <property type="match status" value="1"/>
</dbReference>
<comment type="caution">
    <text evidence="13">The sequence shown here is derived from an EMBL/GenBank/DDBJ whole genome shotgun (WGS) entry which is preliminary data.</text>
</comment>
<dbReference type="NCBIfam" id="TIGR00676">
    <property type="entry name" value="fadh2"/>
    <property type="match status" value="1"/>
</dbReference>
<protein>
    <recommendedName>
        <fullName evidence="12">Methylenetetrahydrofolate reductase</fullName>
        <ecNumber evidence="12">1.5.1.54</ecNumber>
    </recommendedName>
</protein>
<dbReference type="GO" id="GO:0106312">
    <property type="term" value="F:methylenetetrahydrofolate reductase (NADH) activity"/>
    <property type="evidence" value="ECO:0007669"/>
    <property type="project" value="UniProtKB-EC"/>
</dbReference>
<dbReference type="CDD" id="cd00537">
    <property type="entry name" value="MTHFR"/>
    <property type="match status" value="1"/>
</dbReference>
<evidence type="ECO:0000313" key="14">
    <source>
        <dbReference type="Proteomes" id="UP000240971"/>
    </source>
</evidence>
<evidence type="ECO:0000256" key="12">
    <source>
        <dbReference type="RuleBase" id="RU003862"/>
    </source>
</evidence>
<dbReference type="Gene3D" id="3.20.20.220">
    <property type="match status" value="1"/>
</dbReference>
<dbReference type="InterPro" id="IPR003171">
    <property type="entry name" value="Mehydrof_redctse-like"/>
</dbReference>
<keyword evidence="4" id="KW-0028">Amino-acid biosynthesis</keyword>
<comment type="catalytic activity">
    <reaction evidence="11">
        <text>(6S)-5-methyl-5,6,7,8-tetrahydrofolate + NAD(+) = (6R)-5,10-methylene-5,6,7,8-tetrahydrofolate + NADH + H(+)</text>
        <dbReference type="Rhea" id="RHEA:19821"/>
        <dbReference type="ChEBI" id="CHEBI:15378"/>
        <dbReference type="ChEBI" id="CHEBI:15636"/>
        <dbReference type="ChEBI" id="CHEBI:18608"/>
        <dbReference type="ChEBI" id="CHEBI:57540"/>
        <dbReference type="ChEBI" id="CHEBI:57945"/>
        <dbReference type="EC" id="1.5.1.54"/>
    </reaction>
    <physiologicalReaction direction="right-to-left" evidence="11">
        <dbReference type="Rhea" id="RHEA:19823"/>
    </physiologicalReaction>
</comment>
<dbReference type="GO" id="GO:0005829">
    <property type="term" value="C:cytosol"/>
    <property type="evidence" value="ECO:0007669"/>
    <property type="project" value="InterPro"/>
</dbReference>
<dbReference type="InterPro" id="IPR004620">
    <property type="entry name" value="MTHF_reductase_bac"/>
</dbReference>
<dbReference type="PANTHER" id="PTHR45754:SF3">
    <property type="entry name" value="METHYLENETETRAHYDROFOLATE REDUCTASE (NADPH)"/>
    <property type="match status" value="1"/>
</dbReference>
<keyword evidence="7 12" id="KW-0560">Oxidoreductase</keyword>
<evidence type="ECO:0000256" key="4">
    <source>
        <dbReference type="ARBA" id="ARBA00022605"/>
    </source>
</evidence>
<evidence type="ECO:0000256" key="6">
    <source>
        <dbReference type="ARBA" id="ARBA00022827"/>
    </source>
</evidence>
<keyword evidence="8" id="KW-0520">NAD</keyword>
<comment type="pathway">
    <text evidence="10">Amino-acid biosynthesis; L-methionine biosynthesis via de novo pathway.</text>
</comment>
<comment type="pathway">
    <text evidence="2 12">One-carbon metabolism; tetrahydrofolate interconversion.</text>
</comment>
<evidence type="ECO:0000256" key="2">
    <source>
        <dbReference type="ARBA" id="ARBA00004777"/>
    </source>
</evidence>
<evidence type="ECO:0000313" key="13">
    <source>
        <dbReference type="EMBL" id="PSL49180.1"/>
    </source>
</evidence>